<feature type="coiled-coil region" evidence="1">
    <location>
        <begin position="629"/>
        <end position="656"/>
    </location>
</feature>
<dbReference type="PROSITE" id="PS51140">
    <property type="entry name" value="CUE"/>
    <property type="match status" value="1"/>
</dbReference>
<evidence type="ECO:0000313" key="4">
    <source>
        <dbReference type="EMBL" id="WVZ71294.1"/>
    </source>
</evidence>
<dbReference type="EMBL" id="CP144748">
    <property type="protein sequence ID" value="WVZ71294.1"/>
    <property type="molecule type" value="Genomic_DNA"/>
</dbReference>
<evidence type="ECO:0000313" key="5">
    <source>
        <dbReference type="Proteomes" id="UP001341281"/>
    </source>
</evidence>
<proteinExistence type="predicted"/>
<evidence type="ECO:0000256" key="1">
    <source>
        <dbReference type="SAM" id="Coils"/>
    </source>
</evidence>
<dbReference type="Proteomes" id="UP001341281">
    <property type="component" value="Chromosome 04"/>
</dbReference>
<name>A0AAQ3TC88_PASNO</name>
<dbReference type="GO" id="GO:0043130">
    <property type="term" value="F:ubiquitin binding"/>
    <property type="evidence" value="ECO:0007669"/>
    <property type="project" value="InterPro"/>
</dbReference>
<dbReference type="PANTHER" id="PTHR48459:SF1">
    <property type="entry name" value="CUE DOMAIN-CONTAINING PROTEIN"/>
    <property type="match status" value="1"/>
</dbReference>
<reference evidence="4 5" key="1">
    <citation type="submission" date="2024-02" db="EMBL/GenBank/DDBJ databases">
        <title>High-quality chromosome-scale genome assembly of Pensacola bahiagrass (Paspalum notatum Flugge var. saurae).</title>
        <authorList>
            <person name="Vega J.M."/>
            <person name="Podio M."/>
            <person name="Orjuela J."/>
            <person name="Siena L.A."/>
            <person name="Pessino S.C."/>
            <person name="Combes M.C."/>
            <person name="Mariac C."/>
            <person name="Albertini E."/>
            <person name="Pupilli F."/>
            <person name="Ortiz J.P.A."/>
            <person name="Leblanc O."/>
        </authorList>
    </citation>
    <scope>NUCLEOTIDE SEQUENCE [LARGE SCALE GENOMIC DNA]</scope>
    <source>
        <strain evidence="4">R1</strain>
        <tissue evidence="4">Leaf</tissue>
    </source>
</reference>
<feature type="compositionally biased region" description="Polar residues" evidence="2">
    <location>
        <begin position="761"/>
        <end position="770"/>
    </location>
</feature>
<gene>
    <name evidence="4" type="ORF">U9M48_019896</name>
</gene>
<keyword evidence="5" id="KW-1185">Reference proteome</keyword>
<evidence type="ECO:0000259" key="3">
    <source>
        <dbReference type="PROSITE" id="PS51140"/>
    </source>
</evidence>
<organism evidence="4 5">
    <name type="scientific">Paspalum notatum var. saurae</name>
    <dbReference type="NCBI Taxonomy" id="547442"/>
    <lineage>
        <taxon>Eukaryota</taxon>
        <taxon>Viridiplantae</taxon>
        <taxon>Streptophyta</taxon>
        <taxon>Embryophyta</taxon>
        <taxon>Tracheophyta</taxon>
        <taxon>Spermatophyta</taxon>
        <taxon>Magnoliopsida</taxon>
        <taxon>Liliopsida</taxon>
        <taxon>Poales</taxon>
        <taxon>Poaceae</taxon>
        <taxon>PACMAD clade</taxon>
        <taxon>Panicoideae</taxon>
        <taxon>Andropogonodae</taxon>
        <taxon>Paspaleae</taxon>
        <taxon>Paspalinae</taxon>
        <taxon>Paspalum</taxon>
    </lineage>
</organism>
<feature type="region of interest" description="Disordered" evidence="2">
    <location>
        <begin position="754"/>
        <end position="779"/>
    </location>
</feature>
<evidence type="ECO:0000256" key="2">
    <source>
        <dbReference type="SAM" id="MobiDB-lite"/>
    </source>
</evidence>
<dbReference type="CDD" id="cd14279">
    <property type="entry name" value="CUE"/>
    <property type="match status" value="1"/>
</dbReference>
<protein>
    <recommendedName>
        <fullName evidence="3">CUE domain-containing protein</fullName>
    </recommendedName>
</protein>
<sequence>MAFKQVFYALREVFPQIDLRILKAVASQYSSDVDAAVEFVLSDVLPAVSEPTEAHYTLQDIGHARNDHTDFWSSGTVHERNISPGYHGPICAGTGSEKCSLIEDKVVINETITTPTVDNAQVEASSTSASKPPIIDYEQSGSATFVDYCAMDKGKMTLQAEDIATQKHLNDNYSLPDSFVSSESTLLLYKQSPSDSAVKCKGKVPLRLPKAERIQDSGSQDKYNLGNLFANFSPTGDEHTSVNSLGVFSVNTFDESGDNCDFQVLIEKETPLKLSEAETVRHSSKSEDNYNLDTLFVGLCSNEDGERSDSMLNAPTFQALFKSEDTYDMQVLPEKGMPLQVSAAQRIHDISKSQDNYDSQVLFENIDNAEKELDMLRTAESTPELNKSEDDLYQKSCAADSNAQVFKEKDNSFAVGSEDQPSTDFTNPGTLTSICNLKNDFDLPELFCSTQNVSLSDLDSACEGRTGAEEEAMCLSSVDKQSVVPFIVHDSFPGSDIKLTHKHEEFLDITTRSYQIVGMDNLVSDITNGKEALRSLYDSTIIKTKEVELQEGTSRKIKQDATKARQDIVAMVEKFNQLIKNANESNDKQAQIVREEKSLLAALAQDLQSRLTKLSAERCEALAIVEEIKLELDARLATLTEEEAAAREQISQEEKIALLVRKEKETELGCILEESKMLQKEAEENLLLRDFLSGCGSTIDILEGEISSIHEKAVVLKERTHRSKLQSALVTTSSSATSSPVGDCKTLLTDRHQPLKDQNKPLKNQNSNDLQPKIAGSRAIDQDFSDEEWEMLETTQEYN</sequence>
<dbReference type="AlphaFoldDB" id="A0AAQ3TC88"/>
<keyword evidence="1" id="KW-0175">Coiled coil</keyword>
<dbReference type="PANTHER" id="PTHR48459">
    <property type="entry name" value="CUE DOMAIN-CONTAINING PROTEIN"/>
    <property type="match status" value="1"/>
</dbReference>
<feature type="domain" description="CUE" evidence="3">
    <location>
        <begin position="2"/>
        <end position="45"/>
    </location>
</feature>
<dbReference type="InterPro" id="IPR003892">
    <property type="entry name" value="CUE"/>
</dbReference>
<accession>A0AAQ3TC88</accession>